<sequence length="160" mass="17536">MRAVVKDKDLGFDEIQRQIALLDGSYVKVGFQEGTATKTQVKGQRKQTAGLSIPQIAAGNEFGTNTIPARPFMSTSFDENKALINKAIQGEYTKILDGKRTAEKSLGLIGQLMTKLIVQKIRAIVSPPNSPKTIAIKKSSKPLIDFGQMVQSVRYKVVLK</sequence>
<dbReference type="RefSeq" id="WP_176454871.1">
    <property type="nucleotide sequence ID" value="NZ_LK031773.1"/>
</dbReference>
<geneLocation type="plasmid" evidence="1">
    <name>1</name>
</geneLocation>
<reference evidence="1" key="1">
    <citation type="submission" date="2013-12" db="EMBL/GenBank/DDBJ databases">
        <authorList>
            <person name="Li W."/>
            <person name="Chetelat R.T."/>
        </authorList>
    </citation>
    <scope>NUCLEOTIDE SEQUENCE</scope>
    <source>
        <strain evidence="1">CRIB-18</strain>
        <plasmid evidence="1">1</plasmid>
    </source>
</reference>
<reference evidence="1" key="2">
    <citation type="submission" date="2014-09" db="EMBL/GenBank/DDBJ databases">
        <title>Criblamydia sequanensis harbors a mega-plasmid encoding arsenite resistance.</title>
        <authorList>
            <person name="Bertelli C."/>
            <person name="Goesmann A."/>
            <person name="Greub G."/>
        </authorList>
    </citation>
    <scope>NUCLEOTIDE SEQUENCE [LARGE SCALE GENOMIC DNA]</scope>
    <source>
        <strain evidence="1">CRIB-18</strain>
        <plasmid evidence="1">1</plasmid>
    </source>
</reference>
<organism evidence="1">
    <name type="scientific">Candidatus Criblamydia sequanensis CRIB-18</name>
    <dbReference type="NCBI Taxonomy" id="1437425"/>
    <lineage>
        <taxon>Bacteria</taxon>
        <taxon>Pseudomonadati</taxon>
        <taxon>Chlamydiota</taxon>
        <taxon>Chlamydiia</taxon>
        <taxon>Parachlamydiales</taxon>
        <taxon>Candidatus Criblamydiaceae</taxon>
        <taxon>Candidatus Criblamydia</taxon>
    </lineage>
</organism>
<gene>
    <name evidence="1" type="ORF">CSEC_p0083</name>
</gene>
<proteinExistence type="predicted"/>
<accession>A0A090D3G7</accession>
<protein>
    <submittedName>
        <fullName evidence="1">Uncharacterized protein</fullName>
    </submittedName>
</protein>
<keyword evidence="1" id="KW-0614">Plasmid</keyword>
<name>A0A090D3G7_9BACT</name>
<dbReference type="EMBL" id="LK031773">
    <property type="protein sequence ID" value="CDR35354.1"/>
    <property type="molecule type" value="Genomic_DNA"/>
</dbReference>
<evidence type="ECO:0000313" key="1">
    <source>
        <dbReference type="EMBL" id="CDR35354.1"/>
    </source>
</evidence>
<dbReference type="AlphaFoldDB" id="A0A090D3G7"/>